<organism evidence="3 4">
    <name type="scientific">Pseudoalteromonas rubra</name>
    <dbReference type="NCBI Taxonomy" id="43658"/>
    <lineage>
        <taxon>Bacteria</taxon>
        <taxon>Pseudomonadati</taxon>
        <taxon>Pseudomonadota</taxon>
        <taxon>Gammaproteobacteria</taxon>
        <taxon>Alteromonadales</taxon>
        <taxon>Pseudoalteromonadaceae</taxon>
        <taxon>Pseudoalteromonas</taxon>
    </lineage>
</organism>
<dbReference type="GO" id="GO:0017001">
    <property type="term" value="P:antibiotic catabolic process"/>
    <property type="evidence" value="ECO:0007669"/>
    <property type="project" value="UniProtKB-ARBA"/>
</dbReference>
<evidence type="ECO:0000256" key="1">
    <source>
        <dbReference type="ARBA" id="ARBA00005250"/>
    </source>
</evidence>
<dbReference type="InterPro" id="IPR036866">
    <property type="entry name" value="RibonucZ/Hydroxyglut_hydro"/>
</dbReference>
<protein>
    <submittedName>
        <fullName evidence="3">MBL fold metallo-hydrolase</fullName>
    </submittedName>
</protein>
<dbReference type="PANTHER" id="PTHR42951:SF4">
    <property type="entry name" value="ACYL-COENZYME A THIOESTERASE MBLAC2"/>
    <property type="match status" value="1"/>
</dbReference>
<dbReference type="Gene3D" id="3.60.15.10">
    <property type="entry name" value="Ribonuclease Z/Hydroxyacylglutathione hydrolase-like"/>
    <property type="match status" value="1"/>
</dbReference>
<dbReference type="RefSeq" id="WP_138539799.1">
    <property type="nucleotide sequence ID" value="NZ_CP045429.1"/>
</dbReference>
<keyword evidence="3" id="KW-0378">Hydrolase</keyword>
<dbReference type="AlphaFoldDB" id="A0A5S3UPM3"/>
<dbReference type="GO" id="GO:0016787">
    <property type="term" value="F:hydrolase activity"/>
    <property type="evidence" value="ECO:0007669"/>
    <property type="project" value="UniProtKB-KW"/>
</dbReference>
<dbReference type="Proteomes" id="UP000305729">
    <property type="component" value="Chromosome 1"/>
</dbReference>
<proteinExistence type="inferred from homology"/>
<dbReference type="EMBL" id="CP045429">
    <property type="protein sequence ID" value="QPB81534.1"/>
    <property type="molecule type" value="Genomic_DNA"/>
</dbReference>
<dbReference type="STRING" id="43658.AT705_12405"/>
<evidence type="ECO:0000259" key="2">
    <source>
        <dbReference type="SMART" id="SM00849"/>
    </source>
</evidence>
<dbReference type="SUPFAM" id="SSF56281">
    <property type="entry name" value="Metallo-hydrolase/oxidoreductase"/>
    <property type="match status" value="1"/>
</dbReference>
<gene>
    <name evidence="3" type="ORF">CWC22_000260</name>
</gene>
<dbReference type="PANTHER" id="PTHR42951">
    <property type="entry name" value="METALLO-BETA-LACTAMASE DOMAIN-CONTAINING"/>
    <property type="match status" value="1"/>
</dbReference>
<comment type="similarity">
    <text evidence="1">Belongs to the metallo-beta-lactamase superfamily. Class-B beta-lactamase family.</text>
</comment>
<evidence type="ECO:0000313" key="4">
    <source>
        <dbReference type="Proteomes" id="UP000305729"/>
    </source>
</evidence>
<dbReference type="InterPro" id="IPR001279">
    <property type="entry name" value="Metallo-B-lactamas"/>
</dbReference>
<dbReference type="SMART" id="SM00849">
    <property type="entry name" value="Lactamase_B"/>
    <property type="match status" value="1"/>
</dbReference>
<name>A0A5S3UPM3_9GAMM</name>
<feature type="domain" description="Metallo-beta-lactamase" evidence="2">
    <location>
        <begin position="10"/>
        <end position="209"/>
    </location>
</feature>
<dbReference type="InterPro" id="IPR050855">
    <property type="entry name" value="NDM-1-like"/>
</dbReference>
<accession>A0A5S3UPM3</accession>
<dbReference type="Pfam" id="PF00753">
    <property type="entry name" value="Lactamase_B"/>
    <property type="match status" value="1"/>
</dbReference>
<reference evidence="3 4" key="1">
    <citation type="submission" date="2019-10" db="EMBL/GenBank/DDBJ databases">
        <title>Pseudoalteromonas rubra S4059.</title>
        <authorList>
            <person name="Paulsen S."/>
            <person name="Wang X."/>
        </authorList>
    </citation>
    <scope>NUCLEOTIDE SEQUENCE [LARGE SCALE GENOMIC DNA]</scope>
    <source>
        <strain evidence="3 4">S4059</strain>
    </source>
</reference>
<sequence>MKIHTLEGYIQNIYLVEYPDKLLLLDGCSRADVLLICRFITDELRRPVDQLKLIVVTHMHPDHAGGAHTLRKLSGAHIATANCPGQWYQGIDGMLMHLSDIALALWVAGRKRKARKNLWYARTLKPDVYLPDGASLPGFEDWQVLHTPGHTDRDISLYHAQRSTVYIADVMVEVRGKLIPPYPVFYPRLYRATLLKLQQLEPDTVMLAHHSEIAFTDIDFEQLLQRAPTQPVTHWRSVKTKTRKALGLSHISSR</sequence>
<evidence type="ECO:0000313" key="3">
    <source>
        <dbReference type="EMBL" id="QPB81534.1"/>
    </source>
</evidence>